<accession>A0A2P6MM10</accession>
<evidence type="ECO:0000313" key="6">
    <source>
        <dbReference type="EMBL" id="PRO67291.1"/>
    </source>
</evidence>
<keyword evidence="3 5" id="KW-0479">Metal-binding</keyword>
<dbReference type="Gene3D" id="3.40.190.10">
    <property type="entry name" value="Periplasmic binding protein-like II"/>
    <property type="match status" value="2"/>
</dbReference>
<dbReference type="AlphaFoldDB" id="A0A2P6MM10"/>
<dbReference type="FunFam" id="3.40.190.10:FF:000035">
    <property type="entry name" value="Molybdate ABC transporter substrate-binding protein"/>
    <property type="match status" value="1"/>
</dbReference>
<dbReference type="InterPro" id="IPR005950">
    <property type="entry name" value="ModA"/>
</dbReference>
<evidence type="ECO:0000256" key="1">
    <source>
        <dbReference type="ARBA" id="ARBA00009175"/>
    </source>
</evidence>
<dbReference type="OrthoDB" id="9785015at2"/>
<dbReference type="Proteomes" id="UP000243650">
    <property type="component" value="Unassembled WGS sequence"/>
</dbReference>
<sequence>MTVKRLILWLLPTLFLVGCGDEKTEIHIAAASSLTEVMVPVTDAFERENPEYEIVPTYSASGTLKDQILQGSRADIFVSADPRWVDELEEAHMLEDRVDLLGNRLVLVSPTERDWVIDELTDLPSMHEMETIAIGNPDLVPAGAHARAALEEAGLYDMLEDKFVFSGDVRTAMQYVETDNTDAAFVYETDALASGSVRSDLIIDTPEPIVYPAALMEDREQEEAGAFYAFLQEEEALQIFREHGFQIP</sequence>
<dbReference type="GO" id="GO:0015689">
    <property type="term" value="P:molybdate ion transport"/>
    <property type="evidence" value="ECO:0007669"/>
    <property type="project" value="InterPro"/>
</dbReference>
<keyword evidence="4" id="KW-0732">Signal</keyword>
<gene>
    <name evidence="6" type="primary">modA</name>
    <name evidence="6" type="ORF">C6I21_01660</name>
</gene>
<organism evidence="6 7">
    <name type="scientific">Alkalicoccus urumqiensis</name>
    <name type="common">Bacillus urumqiensis</name>
    <dbReference type="NCBI Taxonomy" id="1548213"/>
    <lineage>
        <taxon>Bacteria</taxon>
        <taxon>Bacillati</taxon>
        <taxon>Bacillota</taxon>
        <taxon>Bacilli</taxon>
        <taxon>Bacillales</taxon>
        <taxon>Bacillaceae</taxon>
        <taxon>Alkalicoccus</taxon>
    </lineage>
</organism>
<reference evidence="6 7" key="1">
    <citation type="submission" date="2018-03" db="EMBL/GenBank/DDBJ databases">
        <title>Bacillus urumqiensis sp. nov., a moderately haloalkaliphilic bacterium isolated from a salt lake.</title>
        <authorList>
            <person name="Zhao B."/>
            <person name="Liao Z."/>
        </authorList>
    </citation>
    <scope>NUCLEOTIDE SEQUENCE [LARGE SCALE GENOMIC DNA]</scope>
    <source>
        <strain evidence="6 7">BZ-SZ-XJ18</strain>
    </source>
</reference>
<dbReference type="GO" id="GO:1901359">
    <property type="term" value="F:tungstate binding"/>
    <property type="evidence" value="ECO:0007669"/>
    <property type="project" value="UniProtKB-ARBA"/>
</dbReference>
<name>A0A2P6MM10_ALKUR</name>
<dbReference type="GO" id="GO:0046872">
    <property type="term" value="F:metal ion binding"/>
    <property type="evidence" value="ECO:0007669"/>
    <property type="project" value="UniProtKB-KW"/>
</dbReference>
<feature type="binding site" evidence="5">
    <location>
        <position position="33"/>
    </location>
    <ligand>
        <name>molybdate</name>
        <dbReference type="ChEBI" id="CHEBI:36264"/>
    </ligand>
</feature>
<keyword evidence="7" id="KW-1185">Reference proteome</keyword>
<evidence type="ECO:0000313" key="7">
    <source>
        <dbReference type="Proteomes" id="UP000243650"/>
    </source>
</evidence>
<feature type="binding site" evidence="5">
    <location>
        <position position="187"/>
    </location>
    <ligand>
        <name>molybdate</name>
        <dbReference type="ChEBI" id="CHEBI:36264"/>
    </ligand>
</feature>
<comment type="caution">
    <text evidence="6">The sequence shown here is derived from an EMBL/GenBank/DDBJ whole genome shotgun (WGS) entry which is preliminary data.</text>
</comment>
<evidence type="ECO:0000256" key="3">
    <source>
        <dbReference type="ARBA" id="ARBA00022723"/>
    </source>
</evidence>
<dbReference type="PIRSF" id="PIRSF004846">
    <property type="entry name" value="ModA"/>
    <property type="match status" value="1"/>
</dbReference>
<dbReference type="PANTHER" id="PTHR30632">
    <property type="entry name" value="MOLYBDATE-BINDING PERIPLASMIC PROTEIN"/>
    <property type="match status" value="1"/>
</dbReference>
<dbReference type="PROSITE" id="PS51257">
    <property type="entry name" value="PROKAR_LIPOPROTEIN"/>
    <property type="match status" value="1"/>
</dbReference>
<feature type="binding site" evidence="5">
    <location>
        <position position="142"/>
    </location>
    <ligand>
        <name>molybdate</name>
        <dbReference type="ChEBI" id="CHEBI:36264"/>
    </ligand>
</feature>
<dbReference type="SUPFAM" id="SSF53850">
    <property type="entry name" value="Periplasmic binding protein-like II"/>
    <property type="match status" value="1"/>
</dbReference>
<evidence type="ECO:0000256" key="4">
    <source>
        <dbReference type="ARBA" id="ARBA00022729"/>
    </source>
</evidence>
<dbReference type="NCBIfam" id="TIGR01256">
    <property type="entry name" value="modA"/>
    <property type="match status" value="1"/>
</dbReference>
<feature type="binding site" evidence="5">
    <location>
        <position position="169"/>
    </location>
    <ligand>
        <name>molybdate</name>
        <dbReference type="ChEBI" id="CHEBI:36264"/>
    </ligand>
</feature>
<dbReference type="PANTHER" id="PTHR30632:SF0">
    <property type="entry name" value="SULFATE-BINDING PROTEIN"/>
    <property type="match status" value="1"/>
</dbReference>
<keyword evidence="2 5" id="KW-0500">Molybdenum</keyword>
<feature type="binding site" evidence="5">
    <location>
        <position position="61"/>
    </location>
    <ligand>
        <name>molybdate</name>
        <dbReference type="ChEBI" id="CHEBI:36264"/>
    </ligand>
</feature>
<proteinExistence type="inferred from homology"/>
<evidence type="ECO:0000256" key="5">
    <source>
        <dbReference type="PIRSR" id="PIRSR004846-1"/>
    </source>
</evidence>
<dbReference type="InterPro" id="IPR050682">
    <property type="entry name" value="ModA/WtpA"/>
</dbReference>
<evidence type="ECO:0000256" key="2">
    <source>
        <dbReference type="ARBA" id="ARBA00022505"/>
    </source>
</evidence>
<dbReference type="EMBL" id="PVNS01000001">
    <property type="protein sequence ID" value="PRO67291.1"/>
    <property type="molecule type" value="Genomic_DNA"/>
</dbReference>
<comment type="similarity">
    <text evidence="1">Belongs to the bacterial solute-binding protein ModA family.</text>
</comment>
<dbReference type="GO" id="GO:0030973">
    <property type="term" value="F:molybdate ion binding"/>
    <property type="evidence" value="ECO:0007669"/>
    <property type="project" value="TreeGrafter"/>
</dbReference>
<dbReference type="Pfam" id="PF13531">
    <property type="entry name" value="SBP_bac_11"/>
    <property type="match status" value="1"/>
</dbReference>
<protein>
    <submittedName>
        <fullName evidence="6">Molybdate ABC transporter substrate-binding protein</fullName>
    </submittedName>
</protein>